<organism evidence="1 2">
    <name type="scientific">Panagrolaimus sp. PS1159</name>
    <dbReference type="NCBI Taxonomy" id="55785"/>
    <lineage>
        <taxon>Eukaryota</taxon>
        <taxon>Metazoa</taxon>
        <taxon>Ecdysozoa</taxon>
        <taxon>Nematoda</taxon>
        <taxon>Chromadorea</taxon>
        <taxon>Rhabditida</taxon>
        <taxon>Tylenchina</taxon>
        <taxon>Panagrolaimomorpha</taxon>
        <taxon>Panagrolaimoidea</taxon>
        <taxon>Panagrolaimidae</taxon>
        <taxon>Panagrolaimus</taxon>
    </lineage>
</organism>
<name>A0AC35FH05_9BILA</name>
<reference evidence="2" key="1">
    <citation type="submission" date="2022-11" db="UniProtKB">
        <authorList>
            <consortium name="WormBaseParasite"/>
        </authorList>
    </citation>
    <scope>IDENTIFICATION</scope>
</reference>
<protein>
    <submittedName>
        <fullName evidence="2">HMG box domain-containing protein</fullName>
    </submittedName>
</protein>
<evidence type="ECO:0000313" key="1">
    <source>
        <dbReference type="Proteomes" id="UP000887580"/>
    </source>
</evidence>
<accession>A0AC35FH05</accession>
<dbReference type="WBParaSite" id="PS1159_v2.g17362.t1">
    <property type="protein sequence ID" value="PS1159_v2.g17362.t1"/>
    <property type="gene ID" value="PS1159_v2.g17362"/>
</dbReference>
<sequence>MSECSSESELSNDSYSDKETPKLYEIKSDDRYSDVILVISDSVEFKKFQAEIVKAALEFLYGKSDAIKGKEMEVFKFAEEYDIEELKPGMGLADCVKAAGNKWQSLTDKSKWEKMAERDKTRYDEEYKFYQSHKYLITDE</sequence>
<evidence type="ECO:0000313" key="2">
    <source>
        <dbReference type="WBParaSite" id="PS1159_v2.g17362.t1"/>
    </source>
</evidence>
<proteinExistence type="predicted"/>
<dbReference type="Proteomes" id="UP000887580">
    <property type="component" value="Unplaced"/>
</dbReference>